<dbReference type="Gene3D" id="3.10.310.50">
    <property type="match status" value="1"/>
</dbReference>
<name>A0A4S5BR88_9BURK</name>
<dbReference type="EMBL" id="SSWX01000004">
    <property type="protein sequence ID" value="THJ35294.1"/>
    <property type="molecule type" value="Genomic_DNA"/>
</dbReference>
<protein>
    <submittedName>
        <fullName evidence="2">TPM domain-containing protein</fullName>
    </submittedName>
</protein>
<evidence type="ECO:0000313" key="2">
    <source>
        <dbReference type="EMBL" id="THJ35294.1"/>
    </source>
</evidence>
<dbReference type="AlphaFoldDB" id="A0A4S5BR88"/>
<gene>
    <name evidence="2" type="ORF">E8K88_04705</name>
</gene>
<dbReference type="InterPro" id="IPR007621">
    <property type="entry name" value="TPM_dom"/>
</dbReference>
<evidence type="ECO:0000313" key="3">
    <source>
        <dbReference type="Proteomes" id="UP000306236"/>
    </source>
</evidence>
<accession>A0A4S5BR88</accession>
<feature type="domain" description="TPM" evidence="1">
    <location>
        <begin position="38"/>
        <end position="159"/>
    </location>
</feature>
<dbReference type="PANTHER" id="PTHR30373:SF8">
    <property type="entry name" value="BLL7265 PROTEIN"/>
    <property type="match status" value="1"/>
</dbReference>
<dbReference type="PANTHER" id="PTHR30373">
    <property type="entry name" value="UPF0603 PROTEIN YGCG"/>
    <property type="match status" value="1"/>
</dbReference>
<dbReference type="Pfam" id="PF04536">
    <property type="entry name" value="TPM_phosphatase"/>
    <property type="match status" value="1"/>
</dbReference>
<sequence length="188" mass="20816">MVEPSHKQASQGRAQRTWLQRWQRRIGQRWYALTQPRLMQAAMQQELAAQIIASEAQHQGQIAVYVERELPGHYVLADQTARERAVVLFGKLGVWDTEFNNGVLIYLLEAEHAIEIVADRGVLACTHEADWAAIADKLGQLLQTGQVALGLQLAIAEVSALLRLHFPRAADAPAGLGNEVPDLPGAWD</sequence>
<evidence type="ECO:0000259" key="1">
    <source>
        <dbReference type="Pfam" id="PF04536"/>
    </source>
</evidence>
<dbReference type="OrthoDB" id="5683663at2"/>
<proteinExistence type="predicted"/>
<dbReference type="RefSeq" id="WP_136405491.1">
    <property type="nucleotide sequence ID" value="NZ_SSWX01000004.1"/>
</dbReference>
<organism evidence="2 3">
    <name type="scientific">Lampropedia aestuarii</name>
    <dbReference type="NCBI Taxonomy" id="2562762"/>
    <lineage>
        <taxon>Bacteria</taxon>
        <taxon>Pseudomonadati</taxon>
        <taxon>Pseudomonadota</taxon>
        <taxon>Betaproteobacteria</taxon>
        <taxon>Burkholderiales</taxon>
        <taxon>Comamonadaceae</taxon>
        <taxon>Lampropedia</taxon>
    </lineage>
</organism>
<reference evidence="2 3" key="1">
    <citation type="submission" date="2019-04" db="EMBL/GenBank/DDBJ databases">
        <title>Lampropedia sp YIM MLB12 draf genome.</title>
        <authorList>
            <person name="Wang Y.-X."/>
        </authorList>
    </citation>
    <scope>NUCLEOTIDE SEQUENCE [LARGE SCALE GENOMIC DNA]</scope>
    <source>
        <strain evidence="2 3">YIM MLB12</strain>
    </source>
</reference>
<keyword evidence="3" id="KW-1185">Reference proteome</keyword>
<dbReference type="Proteomes" id="UP000306236">
    <property type="component" value="Unassembled WGS sequence"/>
</dbReference>
<comment type="caution">
    <text evidence="2">The sequence shown here is derived from an EMBL/GenBank/DDBJ whole genome shotgun (WGS) entry which is preliminary data.</text>
</comment>